<gene>
    <name evidence="2" type="ORF">GWO12_12400</name>
</gene>
<keyword evidence="1" id="KW-0732">Signal</keyword>
<evidence type="ECO:0008006" key="4">
    <source>
        <dbReference type="Google" id="ProtNLM"/>
    </source>
</evidence>
<dbReference type="InterPro" id="IPR011659">
    <property type="entry name" value="WD40"/>
</dbReference>
<dbReference type="Proteomes" id="UP000702544">
    <property type="component" value="Unassembled WGS sequence"/>
</dbReference>
<name>A0AAE4Z8Q7_9BACT</name>
<dbReference type="InterPro" id="IPR011042">
    <property type="entry name" value="6-blade_b-propeller_TolB-like"/>
</dbReference>
<organism evidence="2 3">
    <name type="scientific">Candidatus Kutchimonas denitrificans</name>
    <dbReference type="NCBI Taxonomy" id="3056748"/>
    <lineage>
        <taxon>Bacteria</taxon>
        <taxon>Pseudomonadati</taxon>
        <taxon>Gemmatimonadota</taxon>
        <taxon>Gemmatimonadia</taxon>
        <taxon>Candidatus Palauibacterales</taxon>
        <taxon>Candidatus Palauibacteraceae</taxon>
        <taxon>Candidatus Kutchimonas</taxon>
    </lineage>
</organism>
<dbReference type="SUPFAM" id="SSF69304">
    <property type="entry name" value="Tricorn protease N-terminal domain"/>
    <property type="match status" value="1"/>
</dbReference>
<dbReference type="AlphaFoldDB" id="A0AAE4Z8Q7"/>
<evidence type="ECO:0000256" key="1">
    <source>
        <dbReference type="SAM" id="SignalP"/>
    </source>
</evidence>
<feature type="signal peptide" evidence="1">
    <location>
        <begin position="1"/>
        <end position="20"/>
    </location>
</feature>
<evidence type="ECO:0000313" key="2">
    <source>
        <dbReference type="EMBL" id="NIR75894.1"/>
    </source>
</evidence>
<protein>
    <recommendedName>
        <fullName evidence="4">WD40 repeat protein</fullName>
    </recommendedName>
</protein>
<evidence type="ECO:0000313" key="3">
    <source>
        <dbReference type="Proteomes" id="UP000702544"/>
    </source>
</evidence>
<dbReference type="Pfam" id="PF07676">
    <property type="entry name" value="PD40"/>
    <property type="match status" value="1"/>
</dbReference>
<proteinExistence type="predicted"/>
<dbReference type="Gene3D" id="2.120.10.30">
    <property type="entry name" value="TolB, C-terminal domain"/>
    <property type="match status" value="1"/>
</dbReference>
<reference evidence="2 3" key="1">
    <citation type="submission" date="2020-01" db="EMBL/GenBank/DDBJ databases">
        <title>Genomes assembled from Gulf of Kutch pelagic sediment metagenomes.</title>
        <authorList>
            <person name="Chandrashekar M."/>
            <person name="Mahajan M.S."/>
            <person name="Dave K.J."/>
            <person name="Vatsa P."/>
            <person name="Nathani N.M."/>
        </authorList>
    </citation>
    <scope>NUCLEOTIDE SEQUENCE [LARGE SCALE GENOMIC DNA]</scope>
    <source>
        <strain evidence="2">KS3-K002</strain>
    </source>
</reference>
<feature type="chain" id="PRO_5042177924" description="WD40 repeat protein" evidence="1">
    <location>
        <begin position="21"/>
        <end position="311"/>
    </location>
</feature>
<sequence>MGWAAGFVLAGFLLTADVSAQSVHVPDAADSLFRPEPVKLAEVGVPIHPDLAPSPDGRHIAVLQTRPDPVLWIVPTDGGVPFAFRKMWAAYNPRWAPSGDRIGFIAGIGPPRIWTVEVDPASGRPLAPPRLLYRAAANVYAFAPDGERIAFVSRRSTAAGASEIYVIDWKTRHARFLLRESGMIYRLDWAPDGGHLVYGVAPAASDSAHRVVRATIGGRRETLLRVREFLGLSPDGMALLYRADDLEAIRRNALEIATARGAPLGRIIVPRGATPAWSANSTALLQVQPQENGAADRIVAIPSPVTWRFFW</sequence>
<accession>A0AAE4Z8Q7</accession>
<comment type="caution">
    <text evidence="2">The sequence shown here is derived from an EMBL/GenBank/DDBJ whole genome shotgun (WGS) entry which is preliminary data.</text>
</comment>
<dbReference type="EMBL" id="JAACAK010000099">
    <property type="protein sequence ID" value="NIR75894.1"/>
    <property type="molecule type" value="Genomic_DNA"/>
</dbReference>